<accession>A0A371GRH1</accession>
<keyword evidence="2" id="KW-1185">Reference proteome</keyword>
<reference evidence="1" key="1">
    <citation type="submission" date="2018-05" db="EMBL/GenBank/DDBJ databases">
        <title>Draft genome of Mucuna pruriens seed.</title>
        <authorList>
            <person name="Nnadi N.E."/>
            <person name="Vos R."/>
            <person name="Hasami M.H."/>
            <person name="Devisetty U.K."/>
            <person name="Aguiy J.C."/>
        </authorList>
    </citation>
    <scope>NUCLEOTIDE SEQUENCE [LARGE SCALE GENOMIC DNA]</scope>
    <source>
        <strain evidence="1">JCA_2017</strain>
    </source>
</reference>
<dbReference type="OrthoDB" id="1434209at2759"/>
<name>A0A371GRH1_MUCPR</name>
<dbReference type="Proteomes" id="UP000257109">
    <property type="component" value="Unassembled WGS sequence"/>
</dbReference>
<protein>
    <submittedName>
        <fullName evidence="1">Uncharacterized protein</fullName>
    </submittedName>
</protein>
<evidence type="ECO:0000313" key="2">
    <source>
        <dbReference type="Proteomes" id="UP000257109"/>
    </source>
</evidence>
<proteinExistence type="predicted"/>
<comment type="caution">
    <text evidence="1">The sequence shown here is derived from an EMBL/GenBank/DDBJ whole genome shotgun (WGS) entry which is preliminary data.</text>
</comment>
<gene>
    <name evidence="1" type="ORF">CR513_24661</name>
</gene>
<organism evidence="1 2">
    <name type="scientific">Mucuna pruriens</name>
    <name type="common">Velvet bean</name>
    <name type="synonym">Dolichos pruriens</name>
    <dbReference type="NCBI Taxonomy" id="157652"/>
    <lineage>
        <taxon>Eukaryota</taxon>
        <taxon>Viridiplantae</taxon>
        <taxon>Streptophyta</taxon>
        <taxon>Embryophyta</taxon>
        <taxon>Tracheophyta</taxon>
        <taxon>Spermatophyta</taxon>
        <taxon>Magnoliopsida</taxon>
        <taxon>eudicotyledons</taxon>
        <taxon>Gunneridae</taxon>
        <taxon>Pentapetalae</taxon>
        <taxon>rosids</taxon>
        <taxon>fabids</taxon>
        <taxon>Fabales</taxon>
        <taxon>Fabaceae</taxon>
        <taxon>Papilionoideae</taxon>
        <taxon>50 kb inversion clade</taxon>
        <taxon>NPAAA clade</taxon>
        <taxon>indigoferoid/millettioid clade</taxon>
        <taxon>Phaseoleae</taxon>
        <taxon>Mucuna</taxon>
    </lineage>
</organism>
<feature type="non-terminal residue" evidence="1">
    <location>
        <position position="1"/>
    </location>
</feature>
<dbReference type="EMBL" id="QJKJ01004697">
    <property type="protein sequence ID" value="RDX93122.1"/>
    <property type="molecule type" value="Genomic_DNA"/>
</dbReference>
<sequence>MKTYHPEQQILGNIEDRVRTCSTFKDQAQMALLLEVEPKNVEEALLDDRWILAMQEEQD</sequence>
<dbReference type="AlphaFoldDB" id="A0A371GRH1"/>
<evidence type="ECO:0000313" key="1">
    <source>
        <dbReference type="EMBL" id="RDX93122.1"/>
    </source>
</evidence>